<dbReference type="STRING" id="1798228.SAMN05216574_12331"/>
<keyword evidence="5" id="KW-0964">Secreted</keyword>
<protein>
    <recommendedName>
        <fullName evidence="5">Flagellar hook-associated protein 2</fullName>
        <shortName evidence="5">HAP2</shortName>
    </recommendedName>
    <alternativeName>
        <fullName evidence="5">Flagellar cap protein</fullName>
    </alternativeName>
</protein>
<evidence type="ECO:0000259" key="7">
    <source>
        <dbReference type="Pfam" id="PF07195"/>
    </source>
</evidence>
<dbReference type="GO" id="GO:0009421">
    <property type="term" value="C:bacterial-type flagellum filament cap"/>
    <property type="evidence" value="ECO:0007669"/>
    <property type="project" value="InterPro"/>
</dbReference>
<keyword evidence="8" id="KW-0966">Cell projection</keyword>
<comment type="subcellular location">
    <subcellularLocation>
        <location evidence="5">Secreted</location>
    </subcellularLocation>
    <subcellularLocation>
        <location evidence="5">Bacterial flagellum</location>
    </subcellularLocation>
</comment>
<keyword evidence="9" id="KW-1185">Reference proteome</keyword>
<keyword evidence="4 5" id="KW-0975">Bacterial flagellum</keyword>
<reference evidence="9" key="1">
    <citation type="submission" date="2016-10" db="EMBL/GenBank/DDBJ databases">
        <authorList>
            <person name="Varghese N."/>
            <person name="Submissions S."/>
        </authorList>
    </citation>
    <scope>NUCLEOTIDE SEQUENCE [LARGE SCALE GENOMIC DNA]</scope>
    <source>
        <strain evidence="9">DSM 46838</strain>
    </source>
</reference>
<dbReference type="InterPro" id="IPR040026">
    <property type="entry name" value="FliD"/>
</dbReference>
<evidence type="ECO:0000256" key="3">
    <source>
        <dbReference type="ARBA" id="ARBA00023054"/>
    </source>
</evidence>
<dbReference type="Pfam" id="PF02465">
    <property type="entry name" value="FliD_N"/>
    <property type="match status" value="1"/>
</dbReference>
<dbReference type="EMBL" id="FOND01000023">
    <property type="protein sequence ID" value="SFF69789.1"/>
    <property type="molecule type" value="Genomic_DNA"/>
</dbReference>
<comment type="function">
    <text evidence="5">Required for morphogenesis and for the elongation of the flagellar filament by facilitating polymerization of the flagellin monomers at the tip of growing filament. Forms a capping structure, which prevents flagellin subunits (transported through the central channel of the flagellum) from leaking out without polymerization at the distal end.</text>
</comment>
<dbReference type="GO" id="GO:0005576">
    <property type="term" value="C:extracellular region"/>
    <property type="evidence" value="ECO:0007669"/>
    <property type="project" value="UniProtKB-SubCell"/>
</dbReference>
<accession>A0A1I2KTZ2</accession>
<keyword evidence="8" id="KW-0282">Flagellum</keyword>
<keyword evidence="8" id="KW-0969">Cilium</keyword>
<evidence type="ECO:0000256" key="5">
    <source>
        <dbReference type="RuleBase" id="RU362066"/>
    </source>
</evidence>
<dbReference type="Pfam" id="PF07195">
    <property type="entry name" value="FliD_C"/>
    <property type="match status" value="1"/>
</dbReference>
<evidence type="ECO:0000259" key="6">
    <source>
        <dbReference type="Pfam" id="PF02465"/>
    </source>
</evidence>
<dbReference type="GO" id="GO:0009424">
    <property type="term" value="C:bacterial-type flagellum hook"/>
    <property type="evidence" value="ECO:0007669"/>
    <property type="project" value="UniProtKB-UniRule"/>
</dbReference>
<gene>
    <name evidence="8" type="ORF">SAMN05216574_12331</name>
</gene>
<dbReference type="InterPro" id="IPR010809">
    <property type="entry name" value="FliD_C"/>
</dbReference>
<proteinExistence type="inferred from homology"/>
<evidence type="ECO:0000256" key="4">
    <source>
        <dbReference type="ARBA" id="ARBA00023143"/>
    </source>
</evidence>
<evidence type="ECO:0000313" key="9">
    <source>
        <dbReference type="Proteomes" id="UP000198589"/>
    </source>
</evidence>
<dbReference type="Proteomes" id="UP000198589">
    <property type="component" value="Unassembled WGS sequence"/>
</dbReference>
<dbReference type="RefSeq" id="WP_092202946.1">
    <property type="nucleotide sequence ID" value="NZ_FOND01000023.1"/>
</dbReference>
<dbReference type="PANTHER" id="PTHR30288:SF0">
    <property type="entry name" value="FLAGELLAR HOOK-ASSOCIATED PROTEIN 2"/>
    <property type="match status" value="1"/>
</dbReference>
<comment type="similarity">
    <text evidence="1 5">Belongs to the FliD family.</text>
</comment>
<feature type="domain" description="Flagellar hook-associated protein 2 N-terminal" evidence="6">
    <location>
        <begin position="10"/>
        <end position="105"/>
    </location>
</feature>
<dbReference type="GO" id="GO:0071973">
    <property type="term" value="P:bacterial-type flagellum-dependent cell motility"/>
    <property type="evidence" value="ECO:0007669"/>
    <property type="project" value="TreeGrafter"/>
</dbReference>
<keyword evidence="3" id="KW-0175">Coiled coil</keyword>
<dbReference type="OrthoDB" id="5241527at2"/>
<sequence>MSMSVDGLISGMDTTTLIQQLLSAEAGPQTALKSKLSTTQTTASAYRTVNTTLAAVRAAAESLTAPENWSATKATSTAGSVAISATSTAPTGSLTFTVEKTARAHSVLNRNAGTWTSATSAYGASSITVLDKLGVAKTPAITITDTDADGTLSLTEAAAAINADTEHGLSATVVQLNDTEFALQVTSRTTGAAGQFGLSGTGTYTTPMLGRDAEIKVGEGTGAYTATSSTNTFTGLMPGATITVSQVETANPVTLSVSADPNAVAAKVQTLVDAVNSALGTIKTYTSNAKGSTAALKGDYSVSQLSGQLLDAVSYAVGTDGSPAQVGFSLTRDGKITFDKAAFVAALADDPALAQRMAGGTSTPASAGVDGLSGTADDVAAVTGIAGRLLDVAKAASDSTTGSLLKLAESQDSMGKDIQTRIEAWDLRLAKRKEMLTRQFSAMETALSALKNQSTWLAGQINSLPSYS</sequence>
<evidence type="ECO:0000256" key="1">
    <source>
        <dbReference type="ARBA" id="ARBA00009764"/>
    </source>
</evidence>
<comment type="subunit">
    <text evidence="2 5">Homopentamer.</text>
</comment>
<dbReference type="InterPro" id="IPR003481">
    <property type="entry name" value="FliD_N"/>
</dbReference>
<feature type="domain" description="Flagellar hook-associated protein 2 C-terminal" evidence="7">
    <location>
        <begin position="211"/>
        <end position="451"/>
    </location>
</feature>
<evidence type="ECO:0000256" key="2">
    <source>
        <dbReference type="ARBA" id="ARBA00011255"/>
    </source>
</evidence>
<dbReference type="AlphaFoldDB" id="A0A1I2KTZ2"/>
<dbReference type="PANTHER" id="PTHR30288">
    <property type="entry name" value="FLAGELLAR CAP/ASSEMBLY PROTEIN FLID"/>
    <property type="match status" value="1"/>
</dbReference>
<evidence type="ECO:0000313" key="8">
    <source>
        <dbReference type="EMBL" id="SFF69789.1"/>
    </source>
</evidence>
<organism evidence="8 9">
    <name type="scientific">Blastococcus tunisiensis</name>
    <dbReference type="NCBI Taxonomy" id="1798228"/>
    <lineage>
        <taxon>Bacteria</taxon>
        <taxon>Bacillati</taxon>
        <taxon>Actinomycetota</taxon>
        <taxon>Actinomycetes</taxon>
        <taxon>Geodermatophilales</taxon>
        <taxon>Geodermatophilaceae</taxon>
        <taxon>Blastococcus</taxon>
    </lineage>
</organism>
<name>A0A1I2KTZ2_9ACTN</name>
<dbReference type="GO" id="GO:0007155">
    <property type="term" value="P:cell adhesion"/>
    <property type="evidence" value="ECO:0007669"/>
    <property type="project" value="InterPro"/>
</dbReference>